<accession>A0A0F7SGR9</accession>
<organism evidence="2">
    <name type="scientific">Phaffia rhodozyma</name>
    <name type="common">Yeast</name>
    <name type="synonym">Xanthophyllomyces dendrorhous</name>
    <dbReference type="NCBI Taxonomy" id="264483"/>
    <lineage>
        <taxon>Eukaryota</taxon>
        <taxon>Fungi</taxon>
        <taxon>Dikarya</taxon>
        <taxon>Basidiomycota</taxon>
        <taxon>Agaricomycotina</taxon>
        <taxon>Tremellomycetes</taxon>
        <taxon>Cystofilobasidiales</taxon>
        <taxon>Mrakiaceae</taxon>
        <taxon>Phaffia</taxon>
    </lineage>
</organism>
<dbReference type="GO" id="GO:0005737">
    <property type="term" value="C:cytoplasm"/>
    <property type="evidence" value="ECO:0007669"/>
    <property type="project" value="TreeGrafter"/>
</dbReference>
<dbReference type="Pfam" id="PF08550">
    <property type="entry name" value="GATA_AreA"/>
    <property type="match status" value="1"/>
</dbReference>
<protein>
    <recommendedName>
        <fullName evidence="1">Nitrogen regulatory protein areA GATA-like domain-containing protein</fullName>
    </recommendedName>
</protein>
<dbReference type="PANTHER" id="PTHR28014">
    <property type="entry name" value="NEGATIVE REGULATOR OF RAS-CAMP PATHWAY"/>
    <property type="match status" value="1"/>
</dbReference>
<evidence type="ECO:0000259" key="1">
    <source>
        <dbReference type="Pfam" id="PF08550"/>
    </source>
</evidence>
<dbReference type="EMBL" id="LN483212">
    <property type="protein sequence ID" value="CDZ97575.1"/>
    <property type="molecule type" value="Genomic_DNA"/>
</dbReference>
<evidence type="ECO:0000313" key="2">
    <source>
        <dbReference type="EMBL" id="CDZ97575.1"/>
    </source>
</evidence>
<dbReference type="GO" id="GO:0000122">
    <property type="term" value="P:negative regulation of transcription by RNA polymerase II"/>
    <property type="evidence" value="ECO:0007669"/>
    <property type="project" value="TreeGrafter"/>
</dbReference>
<dbReference type="GO" id="GO:0031930">
    <property type="term" value="P:mitochondria-nucleus signaling pathway"/>
    <property type="evidence" value="ECO:0007669"/>
    <property type="project" value="TreeGrafter"/>
</dbReference>
<dbReference type="GO" id="GO:0006808">
    <property type="term" value="P:regulation of nitrogen utilization"/>
    <property type="evidence" value="ECO:0007669"/>
    <property type="project" value="TreeGrafter"/>
</dbReference>
<proteinExistence type="predicted"/>
<dbReference type="InterPro" id="IPR053043">
    <property type="entry name" value="Ras-cAMP_regulatory"/>
</dbReference>
<feature type="domain" description="Nitrogen regulatory protein areA GATA-like" evidence="1">
    <location>
        <begin position="31"/>
        <end position="53"/>
    </location>
</feature>
<name>A0A0F7SGR9_PHARH</name>
<sequence length="65" mass="7107">MLSPSPLLQPVLSLALPAIQDVKGGEGLSSLWNVFTKCKDNIEQGDRLENISWSETVFLLPSPLL</sequence>
<dbReference type="PANTHER" id="PTHR28014:SF1">
    <property type="entry name" value="NEGATIVE REGULATOR OF RAS-CAMP PATHWAY"/>
    <property type="match status" value="1"/>
</dbReference>
<dbReference type="AlphaFoldDB" id="A0A0F7SGR9"/>
<dbReference type="InterPro" id="IPR013860">
    <property type="entry name" value="AreA_GATA"/>
</dbReference>
<reference evidence="2" key="1">
    <citation type="submission" date="2014-08" db="EMBL/GenBank/DDBJ databases">
        <authorList>
            <person name="Sharma Rahul"/>
            <person name="Thines Marco"/>
        </authorList>
    </citation>
    <scope>NUCLEOTIDE SEQUENCE</scope>
</reference>